<reference evidence="1" key="1">
    <citation type="journal article" date="2015" name="Nature">
        <title>Complex archaea that bridge the gap between prokaryotes and eukaryotes.</title>
        <authorList>
            <person name="Spang A."/>
            <person name="Saw J.H."/>
            <person name="Jorgensen S.L."/>
            <person name="Zaremba-Niedzwiedzka K."/>
            <person name="Martijn J."/>
            <person name="Lind A.E."/>
            <person name="van Eijk R."/>
            <person name="Schleper C."/>
            <person name="Guy L."/>
            <person name="Ettema T.J."/>
        </authorList>
    </citation>
    <scope>NUCLEOTIDE SEQUENCE</scope>
</reference>
<dbReference type="EMBL" id="LAZR01005223">
    <property type="protein sequence ID" value="KKN01794.1"/>
    <property type="molecule type" value="Genomic_DNA"/>
</dbReference>
<proteinExistence type="predicted"/>
<evidence type="ECO:0000313" key="1">
    <source>
        <dbReference type="EMBL" id="KKN01794.1"/>
    </source>
</evidence>
<comment type="caution">
    <text evidence="1">The sequence shown here is derived from an EMBL/GenBank/DDBJ whole genome shotgun (WGS) entry which is preliminary data.</text>
</comment>
<dbReference type="PROSITE" id="PS51257">
    <property type="entry name" value="PROKAR_LIPOPROTEIN"/>
    <property type="match status" value="1"/>
</dbReference>
<gene>
    <name evidence="1" type="ORF">LCGC14_1124140</name>
</gene>
<dbReference type="InterPro" id="IPR008309">
    <property type="entry name" value="YdbL"/>
</dbReference>
<accession>A0A0F9M7W5</accession>
<dbReference type="AlphaFoldDB" id="A0A0F9M7W5"/>
<dbReference type="Pfam" id="PF07027">
    <property type="entry name" value="DUF1318"/>
    <property type="match status" value="1"/>
</dbReference>
<name>A0A0F9M7W5_9ZZZZ</name>
<sequence>MALFKWLTSSVTGLMLVSCVTINIYFPEAAAEKAADKIIGDVWGEEAKPSAVPAPSEQSKPLSALPANSTNIPVAMSVLNWLISPAAADANLNINSAAVTSIQNRMKTRHESLKAYYGNGAVGLTENGLITIRDAKAVSLKDRNTVNGLVADENKDRAALYAEIARANNHPEWQADIQATFAERWISNAASGWWYQKNGQWQQK</sequence>
<organism evidence="1">
    <name type="scientific">marine sediment metagenome</name>
    <dbReference type="NCBI Taxonomy" id="412755"/>
    <lineage>
        <taxon>unclassified sequences</taxon>
        <taxon>metagenomes</taxon>
        <taxon>ecological metagenomes</taxon>
    </lineage>
</organism>
<evidence type="ECO:0008006" key="2">
    <source>
        <dbReference type="Google" id="ProtNLM"/>
    </source>
</evidence>
<protein>
    <recommendedName>
        <fullName evidence="2">DUF1318 domain-containing protein</fullName>
    </recommendedName>
</protein>